<dbReference type="OrthoDB" id="10646221at2759"/>
<evidence type="ECO:0000256" key="1">
    <source>
        <dbReference type="SAM" id="MobiDB-lite"/>
    </source>
</evidence>
<organism evidence="3 4">
    <name type="scientific">Lasiodiplodia theobromae</name>
    <dbReference type="NCBI Taxonomy" id="45133"/>
    <lineage>
        <taxon>Eukaryota</taxon>
        <taxon>Fungi</taxon>
        <taxon>Dikarya</taxon>
        <taxon>Ascomycota</taxon>
        <taxon>Pezizomycotina</taxon>
        <taxon>Dothideomycetes</taxon>
        <taxon>Dothideomycetes incertae sedis</taxon>
        <taxon>Botryosphaeriales</taxon>
        <taxon>Botryosphaeriaceae</taxon>
        <taxon>Lasiodiplodia</taxon>
    </lineage>
</organism>
<evidence type="ECO:0000256" key="2">
    <source>
        <dbReference type="SAM" id="Phobius"/>
    </source>
</evidence>
<keyword evidence="2" id="KW-1133">Transmembrane helix</keyword>
<dbReference type="Proteomes" id="UP000325902">
    <property type="component" value="Unassembled WGS sequence"/>
</dbReference>
<evidence type="ECO:0000313" key="3">
    <source>
        <dbReference type="EMBL" id="KAB2581341.1"/>
    </source>
</evidence>
<gene>
    <name evidence="3" type="ORF">DBV05_g314</name>
</gene>
<feature type="region of interest" description="Disordered" evidence="1">
    <location>
        <begin position="167"/>
        <end position="192"/>
    </location>
</feature>
<sequence length="387" mass="42920">MKTSSRHSPTNAVSRHLRESRLFRRLLKAQRSKFAGATYDVPAANLDLSYTAKKKEDAERLVPDIQITPPPPYETLLSTPAVHDVPRFQPVIHEPKPNQQTAYSVASLNTPAPTNTLTRPLDEFSTPSLEPSSFEDMDPSSAPAFLPHTTPLRHHRSAENLRQSNPIFLTRPSPLGSHPVEEELTTDHSLTKEQTLPATRYRRPTQPPLLRRASSYPLIPVAIMSPIREEDPPRSPLRPRAATVPADAHSAIIKRQSHRPPIISILRHTPTTSTTTSAPHRQREQKHVHFEPSVIPEEEEEEVVDAPAPPLLRKEQLLMFSAAVMAVSLLLVLAFADVFDSARACAQVVRLEYVVAFIVGCGVAHWLSGVAEVVGGTLGRAREEGWV</sequence>
<reference evidence="3 4" key="1">
    <citation type="journal article" date="2019" name="Sci. Rep.">
        <title>A multi-omics analysis of the grapevine pathogen Lasiodiplodia theobromae reveals that temperature affects the expression of virulence- and pathogenicity-related genes.</title>
        <authorList>
            <person name="Felix C."/>
            <person name="Meneses R."/>
            <person name="Goncalves M.F.M."/>
            <person name="Tilleman L."/>
            <person name="Duarte A.S."/>
            <person name="Jorrin-Novo J.V."/>
            <person name="Van de Peer Y."/>
            <person name="Deforce D."/>
            <person name="Van Nieuwerburgh F."/>
            <person name="Esteves A.C."/>
            <person name="Alves A."/>
        </authorList>
    </citation>
    <scope>NUCLEOTIDE SEQUENCE [LARGE SCALE GENOMIC DNA]</scope>
    <source>
        <strain evidence="3 4">LA-SOL3</strain>
    </source>
</reference>
<protein>
    <submittedName>
        <fullName evidence="3">Uncharacterized protein</fullName>
    </submittedName>
</protein>
<comment type="caution">
    <text evidence="3">The sequence shown here is derived from an EMBL/GenBank/DDBJ whole genome shotgun (WGS) entry which is preliminary data.</text>
</comment>
<dbReference type="AlphaFoldDB" id="A0A5N5DVB4"/>
<keyword evidence="2" id="KW-0472">Membrane</keyword>
<keyword evidence="4" id="KW-1185">Reference proteome</keyword>
<feature type="transmembrane region" description="Helical" evidence="2">
    <location>
        <begin position="351"/>
        <end position="368"/>
    </location>
</feature>
<keyword evidence="2" id="KW-0812">Transmembrane</keyword>
<accession>A0A5N5DVB4</accession>
<feature type="region of interest" description="Disordered" evidence="1">
    <location>
        <begin position="113"/>
        <end position="138"/>
    </location>
</feature>
<dbReference type="EMBL" id="VCHE01000001">
    <property type="protein sequence ID" value="KAB2581341.1"/>
    <property type="molecule type" value="Genomic_DNA"/>
</dbReference>
<feature type="transmembrane region" description="Helical" evidence="2">
    <location>
        <begin position="317"/>
        <end position="339"/>
    </location>
</feature>
<feature type="compositionally biased region" description="Basic and acidic residues" evidence="1">
    <location>
        <begin position="179"/>
        <end position="191"/>
    </location>
</feature>
<proteinExistence type="predicted"/>
<evidence type="ECO:0000313" key="4">
    <source>
        <dbReference type="Proteomes" id="UP000325902"/>
    </source>
</evidence>
<name>A0A5N5DVB4_9PEZI</name>